<dbReference type="InterPro" id="IPR001375">
    <property type="entry name" value="Peptidase_S9_cat"/>
</dbReference>
<evidence type="ECO:0000256" key="1">
    <source>
        <dbReference type="ARBA" id="ARBA00005820"/>
    </source>
</evidence>
<keyword evidence="3 5" id="KW-0238">DNA-binding</keyword>
<feature type="compositionally biased region" description="Low complexity" evidence="6">
    <location>
        <begin position="290"/>
        <end position="311"/>
    </location>
</feature>
<dbReference type="InterPro" id="IPR001867">
    <property type="entry name" value="OmpR/PhoB-type_DNA-bd"/>
</dbReference>
<dbReference type="Gene3D" id="1.20.1440.110">
    <property type="entry name" value="acylaminoacyl peptidase"/>
    <property type="match status" value="1"/>
</dbReference>
<dbReference type="PANTHER" id="PTHR35807:SF1">
    <property type="entry name" value="TRANSCRIPTIONAL REGULATOR REDD"/>
    <property type="match status" value="1"/>
</dbReference>
<dbReference type="Proteomes" id="UP000219482">
    <property type="component" value="Unassembled WGS sequence"/>
</dbReference>
<feature type="region of interest" description="Disordered" evidence="6">
    <location>
        <begin position="259"/>
        <end position="346"/>
    </location>
</feature>
<dbReference type="Gene3D" id="3.40.50.1820">
    <property type="entry name" value="alpha/beta hydrolase"/>
    <property type="match status" value="1"/>
</dbReference>
<dbReference type="InterPro" id="IPR016032">
    <property type="entry name" value="Sig_transdc_resp-reg_C-effctor"/>
</dbReference>
<evidence type="ECO:0000259" key="7">
    <source>
        <dbReference type="PROSITE" id="PS51755"/>
    </source>
</evidence>
<dbReference type="RefSeq" id="WP_097183356.1">
    <property type="nucleotide sequence ID" value="NZ_OCNK01000002.1"/>
</dbReference>
<feature type="DNA-binding region" description="OmpR/PhoB-type" evidence="5">
    <location>
        <begin position="1"/>
        <end position="106"/>
    </location>
</feature>
<dbReference type="PANTHER" id="PTHR35807">
    <property type="entry name" value="TRANSCRIPTIONAL REGULATOR REDD-RELATED"/>
    <property type="match status" value="1"/>
</dbReference>
<dbReference type="SUPFAM" id="SSF53474">
    <property type="entry name" value="alpha/beta-Hydrolases"/>
    <property type="match status" value="1"/>
</dbReference>
<keyword evidence="2" id="KW-0805">Transcription regulation</keyword>
<dbReference type="GO" id="GO:0006508">
    <property type="term" value="P:proteolysis"/>
    <property type="evidence" value="ECO:0007669"/>
    <property type="project" value="InterPro"/>
</dbReference>
<protein>
    <submittedName>
        <fullName evidence="8">DNA-binding transcriptional activator of the SARP family</fullName>
    </submittedName>
</protein>
<evidence type="ECO:0000256" key="2">
    <source>
        <dbReference type="ARBA" id="ARBA00023015"/>
    </source>
</evidence>
<dbReference type="InterPro" id="IPR051677">
    <property type="entry name" value="AfsR-DnrI-RedD_regulator"/>
</dbReference>
<feature type="domain" description="OmpR/PhoB-type" evidence="7">
    <location>
        <begin position="1"/>
        <end position="106"/>
    </location>
</feature>
<dbReference type="EMBL" id="OCNK01000002">
    <property type="protein sequence ID" value="SOD97655.1"/>
    <property type="molecule type" value="Genomic_DNA"/>
</dbReference>
<dbReference type="GO" id="GO:0000160">
    <property type="term" value="P:phosphorelay signal transduction system"/>
    <property type="evidence" value="ECO:0007669"/>
    <property type="project" value="InterPro"/>
</dbReference>
<dbReference type="Pfam" id="PF03704">
    <property type="entry name" value="BTAD"/>
    <property type="match status" value="1"/>
</dbReference>
<dbReference type="GO" id="GO:0008236">
    <property type="term" value="F:serine-type peptidase activity"/>
    <property type="evidence" value="ECO:0007669"/>
    <property type="project" value="InterPro"/>
</dbReference>
<dbReference type="InterPro" id="IPR036388">
    <property type="entry name" value="WH-like_DNA-bd_sf"/>
</dbReference>
<dbReference type="SMART" id="SM01043">
    <property type="entry name" value="BTAD"/>
    <property type="match status" value="1"/>
</dbReference>
<proteinExistence type="inferred from homology"/>
<organism evidence="8 9">
    <name type="scientific">Blastococcus haudaquaticus</name>
    <dbReference type="NCBI Taxonomy" id="1938745"/>
    <lineage>
        <taxon>Bacteria</taxon>
        <taxon>Bacillati</taxon>
        <taxon>Actinomycetota</taxon>
        <taxon>Actinomycetes</taxon>
        <taxon>Geodermatophilales</taxon>
        <taxon>Geodermatophilaceae</taxon>
        <taxon>Blastococcus</taxon>
    </lineage>
</organism>
<evidence type="ECO:0000313" key="8">
    <source>
        <dbReference type="EMBL" id="SOD97655.1"/>
    </source>
</evidence>
<dbReference type="PROSITE" id="PS51755">
    <property type="entry name" value="OMPR_PHOB"/>
    <property type="match status" value="1"/>
</dbReference>
<dbReference type="InterPro" id="IPR011990">
    <property type="entry name" value="TPR-like_helical_dom_sf"/>
</dbReference>
<sequence length="770" mass="83063">MLSEPPGGPLHIRDLGPLEVERSGIPVGLAGTRLGAALSLLLVNAGQHVGVDALSDAMWGAQSPARSSSTLDSHIWRLRKALEPHRERGAPSTVLRHDLGGYRLVADAATIDSLTFGAAADEARNLLAAGRTIDALRQTERALRLWRGRPYAGFDDEPWAVPAVARMTEVRDQLREMQAEALLSSGSPERALLAIAPGLAHTPLRERLWVLRMLAQHRLGRTEEALRSYAGIRAMLLDELGLEPGRELRELHGRILADDAGLPAQRPRRTSPGGGPVVLRRPPPGPAQRPAPAGDGADGQGPARGDQLAGTRRGRTGPGGRCPPEPGRPERRSGRMRSGSRDAVGDALEPAPAQSAQLAGTPPPGIGETDVHAFFTDDDFQFAVENVLGSAYTRAADIGEVLTTVDRIPNRSAKAWVEQWGATADRIAAEARAAEAAGHVRTAAARWLRASSYYSEASDKADATGGFADLWERHRDAWDRFVDLTAEIGDIAVERLEIPYEGTTLPGYFFRRASADGARRTLVHTNGSDGSVTGAWSRGIADALARGWNAMTYDGPGQNAALMRQGLPFRPDWENVLTPVLDHLTKRADVDPARIAVMGISQGGYWVPRAAAFEHRIAAAVADPGVVDVSTTMLAQLPHFLIKLLDAGNRENFDADMAWALKVSPATRTLLRWRMRPYGVTSPFDFFTAAREYALTDEQLAAVACPVLITDPEHEQFWPGQSARLAAALTCPVTLLPFTAEEGADSHCEPVASGLRGERIFDWLDEQVPA</sequence>
<dbReference type="OrthoDB" id="9765647at2"/>
<dbReference type="InterPro" id="IPR005158">
    <property type="entry name" value="BTAD"/>
</dbReference>
<keyword evidence="4" id="KW-0804">Transcription</keyword>
<comment type="similarity">
    <text evidence="1">Belongs to the AfsR/DnrI/RedD regulatory family.</text>
</comment>
<dbReference type="SUPFAM" id="SSF48452">
    <property type="entry name" value="TPR-like"/>
    <property type="match status" value="1"/>
</dbReference>
<feature type="compositionally biased region" description="Basic and acidic residues" evidence="6">
    <location>
        <begin position="327"/>
        <end position="344"/>
    </location>
</feature>
<dbReference type="SUPFAM" id="SSF46894">
    <property type="entry name" value="C-terminal effector domain of the bipartite response regulators"/>
    <property type="match status" value="1"/>
</dbReference>
<gene>
    <name evidence="8" type="ORF">SAMN06272739_1572</name>
</gene>
<evidence type="ECO:0000256" key="6">
    <source>
        <dbReference type="SAM" id="MobiDB-lite"/>
    </source>
</evidence>
<name>A0A286GQ35_9ACTN</name>
<dbReference type="CDD" id="cd15831">
    <property type="entry name" value="BTAD"/>
    <property type="match status" value="1"/>
</dbReference>
<evidence type="ECO:0000256" key="5">
    <source>
        <dbReference type="PROSITE-ProRule" id="PRU01091"/>
    </source>
</evidence>
<dbReference type="AlphaFoldDB" id="A0A286GQ35"/>
<dbReference type="InterPro" id="IPR029058">
    <property type="entry name" value="AB_hydrolase_fold"/>
</dbReference>
<dbReference type="Pfam" id="PF00486">
    <property type="entry name" value="Trans_reg_C"/>
    <property type="match status" value="1"/>
</dbReference>
<evidence type="ECO:0000256" key="4">
    <source>
        <dbReference type="ARBA" id="ARBA00023163"/>
    </source>
</evidence>
<evidence type="ECO:0000256" key="3">
    <source>
        <dbReference type="ARBA" id="ARBA00023125"/>
    </source>
</evidence>
<dbReference type="GO" id="GO:0003677">
    <property type="term" value="F:DNA binding"/>
    <property type="evidence" value="ECO:0007669"/>
    <property type="project" value="UniProtKB-UniRule"/>
</dbReference>
<dbReference type="Gene3D" id="1.25.40.10">
    <property type="entry name" value="Tetratricopeptide repeat domain"/>
    <property type="match status" value="1"/>
</dbReference>
<evidence type="ECO:0000313" key="9">
    <source>
        <dbReference type="Proteomes" id="UP000219482"/>
    </source>
</evidence>
<dbReference type="Gene3D" id="1.10.10.10">
    <property type="entry name" value="Winged helix-like DNA-binding domain superfamily/Winged helix DNA-binding domain"/>
    <property type="match status" value="1"/>
</dbReference>
<dbReference type="GO" id="GO:0006355">
    <property type="term" value="P:regulation of DNA-templated transcription"/>
    <property type="evidence" value="ECO:0007669"/>
    <property type="project" value="InterPro"/>
</dbReference>
<accession>A0A286GQ35</accession>
<dbReference type="SMART" id="SM00862">
    <property type="entry name" value="Trans_reg_C"/>
    <property type="match status" value="1"/>
</dbReference>
<reference evidence="9" key="1">
    <citation type="submission" date="2017-09" db="EMBL/GenBank/DDBJ databases">
        <authorList>
            <person name="Varghese N."/>
            <person name="Submissions S."/>
        </authorList>
    </citation>
    <scope>NUCLEOTIDE SEQUENCE [LARGE SCALE GENOMIC DNA]</scope>
    <source>
        <strain evidence="9">DSM 44270</strain>
    </source>
</reference>
<keyword evidence="9" id="KW-1185">Reference proteome</keyword>
<dbReference type="Pfam" id="PF00326">
    <property type="entry name" value="Peptidase_S9"/>
    <property type="match status" value="1"/>
</dbReference>